<accession>A0ABW3NP24</accession>
<dbReference type="InterPro" id="IPR050789">
    <property type="entry name" value="Diverse_Enzym_Activities"/>
</dbReference>
<dbReference type="EC" id="3.-.-.-" evidence="2"/>
<sequence>MKKFLRFLGYLFLFLFLAILLLYLFGYDYILKGARVTYLTGHKTAYIDDYPHFTNRLIQNDENNEWEWPVSSEYNETPATKILDSLNKELGTIAFLIIKNDSVWFEEYYKDYGPDSKTNSFSMAKSITSALLGKAIKDGYIKSLDQPVADFYPQFDNSLTVGDLSSMASGLNWDESYYNPFGQTARAYFDNDIRKLILELKVTGTPGKSFKYLSGNTALLGMIISKATGKTLSEYLSQSFWKPMGMKSDALWQIDSKKSGMEKAYCCIASNARDFARFGKLYNHSGNWEGRQLLDSSFVKNSINPRFKDSPEYGYGLWLSDYRNKDIFYMRGILGQYVITIPEDHMIIVRLGEKLIRKKEGEQHAPDFYHYIDETYKMLKDAT</sequence>
<name>A0ABW3NP24_9FLAO</name>
<keyword evidence="2" id="KW-0378">Hydrolase</keyword>
<evidence type="ECO:0000313" key="2">
    <source>
        <dbReference type="EMBL" id="MFD1094451.1"/>
    </source>
</evidence>
<keyword evidence="3" id="KW-1185">Reference proteome</keyword>
<dbReference type="InterPro" id="IPR012338">
    <property type="entry name" value="Beta-lactam/transpept-like"/>
</dbReference>
<gene>
    <name evidence="2" type="ORF">ACFQ3Q_01705</name>
</gene>
<feature type="domain" description="Beta-lactamase-related" evidence="1">
    <location>
        <begin position="90"/>
        <end position="352"/>
    </location>
</feature>
<reference evidence="3" key="1">
    <citation type="journal article" date="2019" name="Int. J. Syst. Evol. Microbiol.">
        <title>The Global Catalogue of Microorganisms (GCM) 10K type strain sequencing project: providing services to taxonomists for standard genome sequencing and annotation.</title>
        <authorList>
            <consortium name="The Broad Institute Genomics Platform"/>
            <consortium name="The Broad Institute Genome Sequencing Center for Infectious Disease"/>
            <person name="Wu L."/>
            <person name="Ma J."/>
        </authorList>
    </citation>
    <scope>NUCLEOTIDE SEQUENCE [LARGE SCALE GENOMIC DNA]</scope>
    <source>
        <strain evidence="3">CCUG 64793</strain>
    </source>
</reference>
<dbReference type="SUPFAM" id="SSF56601">
    <property type="entry name" value="beta-lactamase/transpeptidase-like"/>
    <property type="match status" value="1"/>
</dbReference>
<dbReference type="PANTHER" id="PTHR43283">
    <property type="entry name" value="BETA-LACTAMASE-RELATED"/>
    <property type="match status" value="1"/>
</dbReference>
<dbReference type="Gene3D" id="3.40.710.10">
    <property type="entry name" value="DD-peptidase/beta-lactamase superfamily"/>
    <property type="match status" value="1"/>
</dbReference>
<proteinExistence type="predicted"/>
<evidence type="ECO:0000313" key="3">
    <source>
        <dbReference type="Proteomes" id="UP001597131"/>
    </source>
</evidence>
<dbReference type="Proteomes" id="UP001597131">
    <property type="component" value="Unassembled WGS sequence"/>
</dbReference>
<evidence type="ECO:0000259" key="1">
    <source>
        <dbReference type="Pfam" id="PF00144"/>
    </source>
</evidence>
<dbReference type="InterPro" id="IPR001466">
    <property type="entry name" value="Beta-lactam-related"/>
</dbReference>
<dbReference type="EMBL" id="JBHTLI010000001">
    <property type="protein sequence ID" value="MFD1094451.1"/>
    <property type="molecule type" value="Genomic_DNA"/>
</dbReference>
<dbReference type="RefSeq" id="WP_380742301.1">
    <property type="nucleotide sequence ID" value="NZ_JBHTLI010000001.1"/>
</dbReference>
<comment type="caution">
    <text evidence="2">The sequence shown here is derived from an EMBL/GenBank/DDBJ whole genome shotgun (WGS) entry which is preliminary data.</text>
</comment>
<dbReference type="PANTHER" id="PTHR43283:SF7">
    <property type="entry name" value="BETA-LACTAMASE-RELATED DOMAIN-CONTAINING PROTEIN"/>
    <property type="match status" value="1"/>
</dbReference>
<organism evidence="2 3">
    <name type="scientific">Salegentibacter chungangensis</name>
    <dbReference type="NCBI Taxonomy" id="1335724"/>
    <lineage>
        <taxon>Bacteria</taxon>
        <taxon>Pseudomonadati</taxon>
        <taxon>Bacteroidota</taxon>
        <taxon>Flavobacteriia</taxon>
        <taxon>Flavobacteriales</taxon>
        <taxon>Flavobacteriaceae</taxon>
        <taxon>Salegentibacter</taxon>
    </lineage>
</organism>
<dbReference type="GO" id="GO:0016787">
    <property type="term" value="F:hydrolase activity"/>
    <property type="evidence" value="ECO:0007669"/>
    <property type="project" value="UniProtKB-KW"/>
</dbReference>
<protein>
    <submittedName>
        <fullName evidence="2">Serine hydrolase domain-containing protein</fullName>
        <ecNumber evidence="2">3.-.-.-</ecNumber>
    </submittedName>
</protein>
<dbReference type="Pfam" id="PF00144">
    <property type="entry name" value="Beta-lactamase"/>
    <property type="match status" value="1"/>
</dbReference>